<organism evidence="6 7">
    <name type="scientific">Micromonospora matsumotoense</name>
    <dbReference type="NCBI Taxonomy" id="121616"/>
    <lineage>
        <taxon>Bacteria</taxon>
        <taxon>Bacillati</taxon>
        <taxon>Actinomycetota</taxon>
        <taxon>Actinomycetes</taxon>
        <taxon>Micromonosporales</taxon>
        <taxon>Micromonosporaceae</taxon>
        <taxon>Micromonospora</taxon>
    </lineage>
</organism>
<dbReference type="InterPro" id="IPR001647">
    <property type="entry name" value="HTH_TetR"/>
</dbReference>
<dbReference type="SUPFAM" id="SSF46689">
    <property type="entry name" value="Homeodomain-like"/>
    <property type="match status" value="1"/>
</dbReference>
<accession>A0A1C5AWC8</accession>
<dbReference type="AlphaFoldDB" id="A0A1C5AWC8"/>
<dbReference type="PANTHER" id="PTHR30055">
    <property type="entry name" value="HTH-TYPE TRANSCRIPTIONAL REGULATOR RUTR"/>
    <property type="match status" value="1"/>
</dbReference>
<evidence type="ECO:0000259" key="5">
    <source>
        <dbReference type="PROSITE" id="PS50977"/>
    </source>
</evidence>
<evidence type="ECO:0000313" key="7">
    <source>
        <dbReference type="Proteomes" id="UP000198797"/>
    </source>
</evidence>
<dbReference type="InterPro" id="IPR023772">
    <property type="entry name" value="DNA-bd_HTH_TetR-type_CS"/>
</dbReference>
<feature type="DNA-binding region" description="H-T-H motif" evidence="4">
    <location>
        <begin position="42"/>
        <end position="61"/>
    </location>
</feature>
<dbReference type="Proteomes" id="UP000198797">
    <property type="component" value="Unassembled WGS sequence"/>
</dbReference>
<gene>
    <name evidence="6" type="ORF">GA0070216_13530</name>
</gene>
<dbReference type="Pfam" id="PF00440">
    <property type="entry name" value="TetR_N"/>
    <property type="match status" value="1"/>
</dbReference>
<evidence type="ECO:0000256" key="1">
    <source>
        <dbReference type="ARBA" id="ARBA00023015"/>
    </source>
</evidence>
<dbReference type="PRINTS" id="PR00455">
    <property type="entry name" value="HTHTETR"/>
</dbReference>
<evidence type="ECO:0000256" key="4">
    <source>
        <dbReference type="PROSITE-ProRule" id="PRU00335"/>
    </source>
</evidence>
<evidence type="ECO:0000256" key="2">
    <source>
        <dbReference type="ARBA" id="ARBA00023125"/>
    </source>
</evidence>
<dbReference type="GO" id="GO:0003700">
    <property type="term" value="F:DNA-binding transcription factor activity"/>
    <property type="evidence" value="ECO:0007669"/>
    <property type="project" value="TreeGrafter"/>
</dbReference>
<dbReference type="Gene3D" id="1.10.357.10">
    <property type="entry name" value="Tetracycline Repressor, domain 2"/>
    <property type="match status" value="1"/>
</dbReference>
<keyword evidence="1" id="KW-0805">Transcription regulation</keyword>
<dbReference type="PANTHER" id="PTHR30055:SF234">
    <property type="entry name" value="HTH-TYPE TRANSCRIPTIONAL REGULATOR BETI"/>
    <property type="match status" value="1"/>
</dbReference>
<dbReference type="InterPro" id="IPR050109">
    <property type="entry name" value="HTH-type_TetR-like_transc_reg"/>
</dbReference>
<proteinExistence type="predicted"/>
<reference evidence="7" key="1">
    <citation type="submission" date="2016-06" db="EMBL/GenBank/DDBJ databases">
        <authorList>
            <person name="Varghese N."/>
            <person name="Submissions Spin"/>
        </authorList>
    </citation>
    <scope>NUCLEOTIDE SEQUENCE [LARGE SCALE GENOMIC DNA]</scope>
    <source>
        <strain evidence="7">DSM 44100</strain>
    </source>
</reference>
<dbReference type="PROSITE" id="PS01081">
    <property type="entry name" value="HTH_TETR_1"/>
    <property type="match status" value="1"/>
</dbReference>
<evidence type="ECO:0000256" key="3">
    <source>
        <dbReference type="ARBA" id="ARBA00023163"/>
    </source>
</evidence>
<dbReference type="InterPro" id="IPR009057">
    <property type="entry name" value="Homeodomain-like_sf"/>
</dbReference>
<keyword evidence="7" id="KW-1185">Reference proteome</keyword>
<sequence length="206" mass="22781">MPIGKLYPVAVTSANPTPEPMRERIVDVAVELFARQGYQGTSLRHIAERLGVSKAAVYHHFHAKDDIARTVIGRALDVLTEASDRLVVAGTDPGAWQRALPQIIDIALRHRQMLVVLERNEDVFHTLFANDPEVGTRLAAQNTKLSALFADPALDPQVRVRLGSTLGAIFGPLVMLSDHYQDLPADQLREQLMEVIRVLLGDLRPS</sequence>
<evidence type="ECO:0000313" key="6">
    <source>
        <dbReference type="EMBL" id="SCF49535.1"/>
    </source>
</evidence>
<name>A0A1C5AWC8_9ACTN</name>
<keyword evidence="2 4" id="KW-0238">DNA-binding</keyword>
<protein>
    <submittedName>
        <fullName evidence="6">Transcriptional regulator, TetR family</fullName>
    </submittedName>
</protein>
<dbReference type="EMBL" id="FMCU01000035">
    <property type="protein sequence ID" value="SCF49535.1"/>
    <property type="molecule type" value="Genomic_DNA"/>
</dbReference>
<dbReference type="GO" id="GO:0000976">
    <property type="term" value="F:transcription cis-regulatory region binding"/>
    <property type="evidence" value="ECO:0007669"/>
    <property type="project" value="TreeGrafter"/>
</dbReference>
<feature type="domain" description="HTH tetR-type" evidence="5">
    <location>
        <begin position="19"/>
        <end position="79"/>
    </location>
</feature>
<dbReference type="PROSITE" id="PS50977">
    <property type="entry name" value="HTH_TETR_2"/>
    <property type="match status" value="1"/>
</dbReference>
<keyword evidence="3" id="KW-0804">Transcription</keyword>